<protein>
    <recommendedName>
        <fullName evidence="1">YozE SAM-like domain-containing protein</fullName>
    </recommendedName>
</protein>
<dbReference type="InterPro" id="IPR036806">
    <property type="entry name" value="YozE_SAM-like_sf"/>
</dbReference>
<name>A0A6V7RCN9_9BACL</name>
<dbReference type="AlphaFoldDB" id="A0A6V7RCN9"/>
<dbReference type="RefSeq" id="WP_186077473.1">
    <property type="nucleotide sequence ID" value="NZ_CAJEWB010000010.1"/>
</dbReference>
<dbReference type="EMBL" id="CAJEWB010000010">
    <property type="protein sequence ID" value="CAD2075501.1"/>
    <property type="molecule type" value="Genomic_DNA"/>
</dbReference>
<feature type="domain" description="YozE SAM-like" evidence="1">
    <location>
        <begin position="5"/>
        <end position="69"/>
    </location>
</feature>
<reference evidence="2 3" key="1">
    <citation type="submission" date="2020-07" db="EMBL/GenBank/DDBJ databases">
        <authorList>
            <person name="Criscuolo A."/>
        </authorList>
    </citation>
    <scope>NUCLEOTIDE SEQUENCE [LARGE SCALE GENOMIC DNA]</scope>
    <source>
        <strain evidence="2">CIP107946</strain>
    </source>
</reference>
<dbReference type="Proteomes" id="UP000588186">
    <property type="component" value="Unassembled WGS sequence"/>
</dbReference>
<accession>A0A6V7RCN9</accession>
<proteinExistence type="predicted"/>
<evidence type="ECO:0000259" key="1">
    <source>
        <dbReference type="Pfam" id="PF06855"/>
    </source>
</evidence>
<gene>
    <name evidence="2" type="ORF">JEOPIN946_01034</name>
</gene>
<keyword evidence="3" id="KW-1185">Reference proteome</keyword>
<dbReference type="SUPFAM" id="SSF140652">
    <property type="entry name" value="YozE-like"/>
    <property type="match status" value="1"/>
</dbReference>
<evidence type="ECO:0000313" key="2">
    <source>
        <dbReference type="EMBL" id="CAD2075501.1"/>
    </source>
</evidence>
<dbReference type="Gene3D" id="1.10.150.260">
    <property type="entry name" value="YozE SAM-like"/>
    <property type="match status" value="1"/>
</dbReference>
<sequence>MKDASFYQYMKTRLEEKSDVSILANHIINDLGYPKFSQDYDEISDYLEKNPYENVKLDTFDKSFSEYENWLNY</sequence>
<dbReference type="InterPro" id="IPR023089">
    <property type="entry name" value="YozE_SAM-like"/>
</dbReference>
<evidence type="ECO:0000313" key="3">
    <source>
        <dbReference type="Proteomes" id="UP000588186"/>
    </source>
</evidence>
<comment type="caution">
    <text evidence="2">The sequence shown here is derived from an EMBL/GenBank/DDBJ whole genome shotgun (WGS) entry which is preliminary data.</text>
</comment>
<organism evidence="2 3">
    <name type="scientific">Phocicoccus pinnipedialis</name>
    <dbReference type="NCBI Taxonomy" id="110845"/>
    <lineage>
        <taxon>Bacteria</taxon>
        <taxon>Bacillati</taxon>
        <taxon>Bacillota</taxon>
        <taxon>Bacilli</taxon>
        <taxon>Bacillales</taxon>
        <taxon>Salinicoccaceae</taxon>
        <taxon>Phocicoccus</taxon>
    </lineage>
</organism>
<dbReference type="Pfam" id="PF06855">
    <property type="entry name" value="YozE_SAM_like"/>
    <property type="match status" value="1"/>
</dbReference>